<dbReference type="InterPro" id="IPR002048">
    <property type="entry name" value="EF_hand_dom"/>
</dbReference>
<dbReference type="InterPro" id="IPR011992">
    <property type="entry name" value="EF-hand-dom_pair"/>
</dbReference>
<name>A0A2C9LFW5_BIOGL</name>
<dbReference type="VEuPathDB" id="VectorBase:BGLAX_036791"/>
<dbReference type="SUPFAM" id="SSF47473">
    <property type="entry name" value="EF-hand"/>
    <property type="match status" value="1"/>
</dbReference>
<dbReference type="PROSITE" id="PS50222">
    <property type="entry name" value="EF_HAND_2"/>
    <property type="match status" value="1"/>
</dbReference>
<dbReference type="KEGG" id="bgt:106054862"/>
<protein>
    <recommendedName>
        <fullName evidence="2">EF-hand domain-containing protein</fullName>
    </recommendedName>
</protein>
<dbReference type="Proteomes" id="UP000076420">
    <property type="component" value="Unassembled WGS sequence"/>
</dbReference>
<dbReference type="Gene3D" id="1.10.238.10">
    <property type="entry name" value="EF-hand"/>
    <property type="match status" value="1"/>
</dbReference>
<evidence type="ECO:0000313" key="4">
    <source>
        <dbReference type="Proteomes" id="UP000076420"/>
    </source>
</evidence>
<organism evidence="3 4">
    <name type="scientific">Biomphalaria glabrata</name>
    <name type="common">Bloodfluke planorb</name>
    <name type="synonym">Freshwater snail</name>
    <dbReference type="NCBI Taxonomy" id="6526"/>
    <lineage>
        <taxon>Eukaryota</taxon>
        <taxon>Metazoa</taxon>
        <taxon>Spiralia</taxon>
        <taxon>Lophotrochozoa</taxon>
        <taxon>Mollusca</taxon>
        <taxon>Gastropoda</taxon>
        <taxon>Heterobranchia</taxon>
        <taxon>Euthyneura</taxon>
        <taxon>Panpulmonata</taxon>
        <taxon>Hygrophila</taxon>
        <taxon>Lymnaeoidea</taxon>
        <taxon>Planorbidae</taxon>
        <taxon>Biomphalaria</taxon>
    </lineage>
</organism>
<sequence length="171" mass="19641">MPQCCAYNTLPLTCSCGRIIIDPEYEDEALSIFSKYQSSFARRLKKPEAMSMLMTEFNLTESEAQIFFQAFDKDHNDVLSLWEFRQFYQTIGANAHDMIELFRKLEEQDGSGTVDIERAFEALKNVDSGKGKLSEDEIAMFLKTTAGDSKTIDLHKFLNMMCRLKVYKGVE</sequence>
<dbReference type="GO" id="GO:0005509">
    <property type="term" value="F:calcium ion binding"/>
    <property type="evidence" value="ECO:0007669"/>
    <property type="project" value="InterPro"/>
</dbReference>
<feature type="domain" description="EF-hand" evidence="2">
    <location>
        <begin position="59"/>
        <end position="94"/>
    </location>
</feature>
<gene>
    <name evidence="3" type="primary">106054862</name>
</gene>
<evidence type="ECO:0000313" key="3">
    <source>
        <dbReference type="EnsemblMetazoa" id="BGLB030547-PA"/>
    </source>
</evidence>
<dbReference type="OrthoDB" id="6084396at2759"/>
<dbReference type="InterPro" id="IPR018247">
    <property type="entry name" value="EF_Hand_1_Ca_BS"/>
</dbReference>
<proteinExistence type="predicted"/>
<accession>A0A2C9LFW5</accession>
<dbReference type="RefSeq" id="XP_013066384.2">
    <property type="nucleotide sequence ID" value="XM_013210930.2"/>
</dbReference>
<evidence type="ECO:0000259" key="2">
    <source>
        <dbReference type="PROSITE" id="PS50222"/>
    </source>
</evidence>
<dbReference type="EnsemblMetazoa" id="BGLB030547-RA">
    <property type="protein sequence ID" value="BGLB030547-PA"/>
    <property type="gene ID" value="BGLB030547"/>
</dbReference>
<dbReference type="AlphaFoldDB" id="A0A2C9LFW5"/>
<dbReference type="VEuPathDB" id="VectorBase:BGLB030547"/>
<keyword evidence="1" id="KW-0106">Calcium</keyword>
<reference evidence="3" key="1">
    <citation type="submission" date="2020-05" db="UniProtKB">
        <authorList>
            <consortium name="EnsemblMetazoa"/>
        </authorList>
    </citation>
    <scope>IDENTIFICATION</scope>
    <source>
        <strain evidence="3">BB02</strain>
    </source>
</reference>
<evidence type="ECO:0000256" key="1">
    <source>
        <dbReference type="ARBA" id="ARBA00022837"/>
    </source>
</evidence>
<dbReference type="PROSITE" id="PS00018">
    <property type="entry name" value="EF_HAND_1"/>
    <property type="match status" value="1"/>
</dbReference>